<dbReference type="RefSeq" id="XP_017781323.1">
    <property type="nucleotide sequence ID" value="XM_017925834.1"/>
</dbReference>
<evidence type="ECO:0000256" key="2">
    <source>
        <dbReference type="SAM" id="Phobius"/>
    </source>
</evidence>
<gene>
    <name evidence="5" type="primary">LOC108566112</name>
</gene>
<evidence type="ECO:0000256" key="3">
    <source>
        <dbReference type="SAM" id="SignalP"/>
    </source>
</evidence>
<feature type="signal peptide" evidence="3">
    <location>
        <begin position="1"/>
        <end position="17"/>
    </location>
</feature>
<feature type="chain" id="PRO_5045271046" evidence="3">
    <location>
        <begin position="18"/>
        <end position="536"/>
    </location>
</feature>
<name>A0ABM1N3C3_NICVS</name>
<feature type="compositionally biased region" description="Basic and acidic residues" evidence="1">
    <location>
        <begin position="486"/>
        <end position="503"/>
    </location>
</feature>
<evidence type="ECO:0000256" key="1">
    <source>
        <dbReference type="SAM" id="MobiDB-lite"/>
    </source>
</evidence>
<protein>
    <submittedName>
        <fullName evidence="5">Uncharacterized protein LOC108566112</fullName>
    </submittedName>
</protein>
<feature type="region of interest" description="Disordered" evidence="1">
    <location>
        <begin position="435"/>
        <end position="464"/>
    </location>
</feature>
<accession>A0ABM1N3C3</accession>
<keyword evidence="4" id="KW-1185">Reference proteome</keyword>
<proteinExistence type="predicted"/>
<dbReference type="Proteomes" id="UP000695000">
    <property type="component" value="Unplaced"/>
</dbReference>
<dbReference type="PROSITE" id="PS51257">
    <property type="entry name" value="PROKAR_LIPOPROTEIN"/>
    <property type="match status" value="1"/>
</dbReference>
<keyword evidence="2" id="KW-0472">Membrane</keyword>
<feature type="compositionally biased region" description="Low complexity" evidence="1">
    <location>
        <begin position="435"/>
        <end position="459"/>
    </location>
</feature>
<feature type="region of interest" description="Disordered" evidence="1">
    <location>
        <begin position="484"/>
        <end position="536"/>
    </location>
</feature>
<keyword evidence="2" id="KW-0812">Transmembrane</keyword>
<organism evidence="4 5">
    <name type="scientific">Nicrophorus vespilloides</name>
    <name type="common">Boreal carrion beetle</name>
    <dbReference type="NCBI Taxonomy" id="110193"/>
    <lineage>
        <taxon>Eukaryota</taxon>
        <taxon>Metazoa</taxon>
        <taxon>Ecdysozoa</taxon>
        <taxon>Arthropoda</taxon>
        <taxon>Hexapoda</taxon>
        <taxon>Insecta</taxon>
        <taxon>Pterygota</taxon>
        <taxon>Neoptera</taxon>
        <taxon>Endopterygota</taxon>
        <taxon>Coleoptera</taxon>
        <taxon>Polyphaga</taxon>
        <taxon>Staphyliniformia</taxon>
        <taxon>Silphidae</taxon>
        <taxon>Nicrophorinae</taxon>
        <taxon>Nicrophorus</taxon>
    </lineage>
</organism>
<keyword evidence="3" id="KW-0732">Signal</keyword>
<sequence>MKCIAILLSALLVGVSCNGTAKPAVFGTVLFSPSDMSRDCWSADNVALLTSRMLMRNLMPRMDTVKVEDDSFISDIIEYFRLLLEVIRGVTSGKSKHIMLLAFTDTLGGYMRHFILPVSKYAYYAGNVEYASIVKLYQLYDELKNFLRTNGNGWAKPSKRLGKHIHAKPISLQSPTPSTDPCQGLIYSKRAGRTGQKTRASKGCSMEVPLPFFDSKTHPSAIAVPFKTFGLRNLESRVSAYILVKFYVAVSKCMASRHVDEQDVHKFNTNVYAFIMAKVMPHLCDDKFYAAFGGVLRILETIKQDGKSVKAMGNINIMPDTDDREPFPDMVDEGDALGPPKYDKKSKNNLILMAALATIIIWFCLGAAFVCCRIRISKLKKEDKVKAIGQSEEGDDDEMAKGSEDQISCRDETCPAFMSSRSSTNENANYALMSNKLPSVSTKSSSNTNTTEGESDSNSKIPELRVHSVQYYPPSFACHTSMTGKMKVDSSTDEYTSREEPKRPFVFGYDFQTSSEETSPRETTDGENDLGGNMSK</sequence>
<evidence type="ECO:0000313" key="5">
    <source>
        <dbReference type="RefSeq" id="XP_017781323.1"/>
    </source>
</evidence>
<dbReference type="GeneID" id="108566112"/>
<keyword evidence="2" id="KW-1133">Transmembrane helix</keyword>
<evidence type="ECO:0000313" key="4">
    <source>
        <dbReference type="Proteomes" id="UP000695000"/>
    </source>
</evidence>
<reference evidence="5" key="1">
    <citation type="submission" date="2025-08" db="UniProtKB">
        <authorList>
            <consortium name="RefSeq"/>
        </authorList>
    </citation>
    <scope>IDENTIFICATION</scope>
    <source>
        <tissue evidence="5">Whole Larva</tissue>
    </source>
</reference>
<feature type="transmembrane region" description="Helical" evidence="2">
    <location>
        <begin position="350"/>
        <end position="372"/>
    </location>
</feature>